<dbReference type="EMBL" id="FOAG01000027">
    <property type="protein sequence ID" value="SEM39837.1"/>
    <property type="molecule type" value="Genomic_DNA"/>
</dbReference>
<dbReference type="AlphaFoldDB" id="A0A1H7Y3C8"/>
<dbReference type="SUPFAM" id="SSF53720">
    <property type="entry name" value="ALDH-like"/>
    <property type="match status" value="1"/>
</dbReference>
<dbReference type="Pfam" id="PF00171">
    <property type="entry name" value="Aldedh"/>
    <property type="match status" value="1"/>
</dbReference>
<evidence type="ECO:0000259" key="5">
    <source>
        <dbReference type="Pfam" id="PF00171"/>
    </source>
</evidence>
<evidence type="ECO:0000256" key="4">
    <source>
        <dbReference type="ARBA" id="ARBA00049194"/>
    </source>
</evidence>
<evidence type="ECO:0000256" key="3">
    <source>
        <dbReference type="ARBA" id="ARBA00024226"/>
    </source>
</evidence>
<sequence length="484" mass="52006">MERTNVFRKTSFYIDGQWQEPLAGKDYSVIDPAMETAFAMISLGGDVDVDRAVVAAARAFTVWQESARYERIELLERLLAIYTQRMDEMAQTISREMGAPMTLASGPQVQIARRHIRAMIDVLKDYQFDHPLRADAPNDRILHQPIGVCGLITPWNWPMNQIAQKVAAALAAGCTIVLKPSELAPLSAMLFAEMIDEAGFPAGVFNLVNGDGPGVGHAIARHPTIRMVSLTGSGRAGEAVMLAAAPTFKRVVLELGGKGANIIFGDSGIAESVRRGTLQCFNNTGQSCNAPTRMLVERSYYDEAVAVAAETARSVTVGPPSEEGGHLGPLASGRQFDIVQDYIKSGIAAGARLVAGGVGRPEGVKRGFYARPTVFADVTPDMRIAREEIFGPVLSIMSFDDEDQAVALANANDLGLANYIQTADQTRAERLARRLESGVVVLNGATRAPGSPFGGMKHSGNGREGGRWGLEEFLEVKAVSGWSS</sequence>
<name>A0A1H7Y3C8_9RHOB</name>
<dbReference type="InterPro" id="IPR016161">
    <property type="entry name" value="Ald_DH/histidinol_DH"/>
</dbReference>
<reference evidence="6 7" key="1">
    <citation type="submission" date="2016-10" db="EMBL/GenBank/DDBJ databases">
        <authorList>
            <person name="de Groot N.N."/>
        </authorList>
    </citation>
    <scope>NUCLEOTIDE SEQUENCE [LARGE SCALE GENOMIC DNA]</scope>
    <source>
        <strain evidence="6 7">DSM 100674</strain>
    </source>
</reference>
<dbReference type="InterPro" id="IPR015590">
    <property type="entry name" value="Aldehyde_DH_dom"/>
</dbReference>
<dbReference type="PANTHER" id="PTHR42804:SF1">
    <property type="entry name" value="ALDEHYDE DEHYDROGENASE-RELATED"/>
    <property type="match status" value="1"/>
</dbReference>
<dbReference type="Gene3D" id="3.40.605.10">
    <property type="entry name" value="Aldehyde Dehydrogenase, Chain A, domain 1"/>
    <property type="match status" value="1"/>
</dbReference>
<dbReference type="InterPro" id="IPR016162">
    <property type="entry name" value="Ald_DH_N"/>
</dbReference>
<dbReference type="OrthoDB" id="9812625at2"/>
<dbReference type="Proteomes" id="UP000199582">
    <property type="component" value="Unassembled WGS sequence"/>
</dbReference>
<evidence type="ECO:0000256" key="1">
    <source>
        <dbReference type="ARBA" id="ARBA00009986"/>
    </source>
</evidence>
<evidence type="ECO:0000313" key="6">
    <source>
        <dbReference type="EMBL" id="SEM39837.1"/>
    </source>
</evidence>
<accession>A0A1H7Y3C8</accession>
<gene>
    <name evidence="6" type="ORF">SAMN05443999_1276</name>
</gene>
<proteinExistence type="inferred from homology"/>
<evidence type="ECO:0000313" key="7">
    <source>
        <dbReference type="Proteomes" id="UP000199582"/>
    </source>
</evidence>
<keyword evidence="7" id="KW-1185">Reference proteome</keyword>
<protein>
    <recommendedName>
        <fullName evidence="3">aldehyde dehydrogenase (NAD(+))</fullName>
        <ecNumber evidence="3">1.2.1.3</ecNumber>
    </recommendedName>
</protein>
<keyword evidence="2" id="KW-0560">Oxidoreductase</keyword>
<dbReference type="EC" id="1.2.1.3" evidence="3"/>
<dbReference type="STRING" id="1287727.SAMN05443999_1276"/>
<comment type="similarity">
    <text evidence="1">Belongs to the aldehyde dehydrogenase family.</text>
</comment>
<comment type="catalytic activity">
    <reaction evidence="4">
        <text>an aldehyde + NAD(+) + H2O = a carboxylate + NADH + 2 H(+)</text>
        <dbReference type="Rhea" id="RHEA:16185"/>
        <dbReference type="ChEBI" id="CHEBI:15377"/>
        <dbReference type="ChEBI" id="CHEBI:15378"/>
        <dbReference type="ChEBI" id="CHEBI:17478"/>
        <dbReference type="ChEBI" id="CHEBI:29067"/>
        <dbReference type="ChEBI" id="CHEBI:57540"/>
        <dbReference type="ChEBI" id="CHEBI:57945"/>
        <dbReference type="EC" id="1.2.1.3"/>
    </reaction>
</comment>
<feature type="domain" description="Aldehyde dehydrogenase" evidence="5">
    <location>
        <begin position="22"/>
        <end position="479"/>
    </location>
</feature>
<dbReference type="GO" id="GO:0004029">
    <property type="term" value="F:aldehyde dehydrogenase (NAD+) activity"/>
    <property type="evidence" value="ECO:0007669"/>
    <property type="project" value="UniProtKB-EC"/>
</dbReference>
<dbReference type="InterPro" id="IPR016163">
    <property type="entry name" value="Ald_DH_C"/>
</dbReference>
<dbReference type="PROSITE" id="PS00070">
    <property type="entry name" value="ALDEHYDE_DEHYDR_CYS"/>
    <property type="match status" value="1"/>
</dbReference>
<dbReference type="CDD" id="cd07138">
    <property type="entry name" value="ALDH_CddD_SSP0762"/>
    <property type="match status" value="1"/>
</dbReference>
<dbReference type="InterPro" id="IPR016160">
    <property type="entry name" value="Ald_DH_CS_CYS"/>
</dbReference>
<evidence type="ECO:0000256" key="2">
    <source>
        <dbReference type="ARBA" id="ARBA00023002"/>
    </source>
</evidence>
<organism evidence="6 7">
    <name type="scientific">Roseovarius azorensis</name>
    <dbReference type="NCBI Taxonomy" id="1287727"/>
    <lineage>
        <taxon>Bacteria</taxon>
        <taxon>Pseudomonadati</taxon>
        <taxon>Pseudomonadota</taxon>
        <taxon>Alphaproteobacteria</taxon>
        <taxon>Rhodobacterales</taxon>
        <taxon>Roseobacteraceae</taxon>
        <taxon>Roseovarius</taxon>
    </lineage>
</organism>
<dbReference type="PANTHER" id="PTHR42804">
    <property type="entry name" value="ALDEHYDE DEHYDROGENASE"/>
    <property type="match status" value="1"/>
</dbReference>
<dbReference type="FunFam" id="3.40.605.10:FF:000007">
    <property type="entry name" value="NAD/NADP-dependent betaine aldehyde dehydrogenase"/>
    <property type="match status" value="1"/>
</dbReference>
<dbReference type="Gene3D" id="3.40.309.10">
    <property type="entry name" value="Aldehyde Dehydrogenase, Chain A, domain 2"/>
    <property type="match status" value="1"/>
</dbReference>